<dbReference type="RefSeq" id="WP_328986742.1">
    <property type="nucleotide sequence ID" value="NZ_CP121472.1"/>
</dbReference>
<keyword evidence="1" id="KW-0812">Transmembrane</keyword>
<reference evidence="2 3" key="1">
    <citation type="journal article" date="2023" name="Microorganisms">
        <title>Thiorhodovibrio frisius and Trv. litoralis spp. nov., Two Novel Members from a Clade of Fastidious Purple Sulfur Bacteria That Exhibit Unique Red-Shifted Light-Harvesting Capabilities.</title>
        <authorList>
            <person name="Methner A."/>
            <person name="Kuzyk S.B."/>
            <person name="Petersen J."/>
            <person name="Bauer S."/>
            <person name="Brinkmann H."/>
            <person name="Sichau K."/>
            <person name="Wanner G."/>
            <person name="Wolf J."/>
            <person name="Neumann-Schaal M."/>
            <person name="Henke P."/>
            <person name="Tank M."/>
            <person name="Sproer C."/>
            <person name="Bunk B."/>
            <person name="Overmann J."/>
        </authorList>
    </citation>
    <scope>NUCLEOTIDE SEQUENCE [LARGE SCALE GENOMIC DNA]</scope>
    <source>
        <strain evidence="2 3">DSM 6702</strain>
    </source>
</reference>
<evidence type="ECO:0000313" key="2">
    <source>
        <dbReference type="EMBL" id="WPL16193.1"/>
    </source>
</evidence>
<gene>
    <name evidence="2" type="ORF">Thiowin_01146</name>
</gene>
<proteinExistence type="predicted"/>
<protein>
    <recommendedName>
        <fullName evidence="4">Toxin CptA</fullName>
    </recommendedName>
</protein>
<evidence type="ECO:0000256" key="1">
    <source>
        <dbReference type="SAM" id="Phobius"/>
    </source>
</evidence>
<accession>A0ABZ0S589</accession>
<keyword evidence="3" id="KW-1185">Reference proteome</keyword>
<keyword evidence="1" id="KW-1133">Transmembrane helix</keyword>
<dbReference type="EMBL" id="CP121472">
    <property type="protein sequence ID" value="WPL16193.1"/>
    <property type="molecule type" value="Genomic_DNA"/>
</dbReference>
<evidence type="ECO:0008006" key="4">
    <source>
        <dbReference type="Google" id="ProtNLM"/>
    </source>
</evidence>
<sequence>MMSHSAPAPLLLRPAWSRQLLLYCALVHVAALAIVAVLPLSWTARGGLTVLVMGLGVLDLATHWWRRMPWSIMEVGLGPDGWELVLATGEPVQARLLGSSTMGGQRLMVLNFAFGGWRRLSLPLAADSLDAELMRRLRVELRAGTIPKKAVLKKTNGR</sequence>
<keyword evidence="1" id="KW-0472">Membrane</keyword>
<feature type="transmembrane region" description="Helical" evidence="1">
    <location>
        <begin position="20"/>
        <end position="42"/>
    </location>
</feature>
<evidence type="ECO:0000313" key="3">
    <source>
        <dbReference type="Proteomes" id="UP001432180"/>
    </source>
</evidence>
<name>A0ABZ0S589_9GAMM</name>
<feature type="transmembrane region" description="Helical" evidence="1">
    <location>
        <begin position="48"/>
        <end position="65"/>
    </location>
</feature>
<dbReference type="Proteomes" id="UP001432180">
    <property type="component" value="Chromosome"/>
</dbReference>
<organism evidence="2 3">
    <name type="scientific">Thiorhodovibrio winogradskyi</name>
    <dbReference type="NCBI Taxonomy" id="77007"/>
    <lineage>
        <taxon>Bacteria</taxon>
        <taxon>Pseudomonadati</taxon>
        <taxon>Pseudomonadota</taxon>
        <taxon>Gammaproteobacteria</taxon>
        <taxon>Chromatiales</taxon>
        <taxon>Chromatiaceae</taxon>
        <taxon>Thiorhodovibrio</taxon>
    </lineage>
</organism>